<sequence length="23" mass="2712">MLNVSCLFHRAKLNVLNKKKNIK</sequence>
<accession>A0A0E9UWA2</accession>
<proteinExistence type="predicted"/>
<protein>
    <submittedName>
        <fullName evidence="1">Uncharacterized protein</fullName>
    </submittedName>
</protein>
<reference evidence="1" key="2">
    <citation type="journal article" date="2015" name="Fish Shellfish Immunol.">
        <title>Early steps in the European eel (Anguilla anguilla)-Vibrio vulnificus interaction in the gills: Role of the RtxA13 toxin.</title>
        <authorList>
            <person name="Callol A."/>
            <person name="Pajuelo D."/>
            <person name="Ebbesson L."/>
            <person name="Teles M."/>
            <person name="MacKenzie S."/>
            <person name="Amaro C."/>
        </authorList>
    </citation>
    <scope>NUCLEOTIDE SEQUENCE</scope>
</reference>
<evidence type="ECO:0000313" key="1">
    <source>
        <dbReference type="EMBL" id="JAH69460.1"/>
    </source>
</evidence>
<dbReference type="AlphaFoldDB" id="A0A0E9UWA2"/>
<organism evidence="1">
    <name type="scientific">Anguilla anguilla</name>
    <name type="common">European freshwater eel</name>
    <name type="synonym">Muraena anguilla</name>
    <dbReference type="NCBI Taxonomy" id="7936"/>
    <lineage>
        <taxon>Eukaryota</taxon>
        <taxon>Metazoa</taxon>
        <taxon>Chordata</taxon>
        <taxon>Craniata</taxon>
        <taxon>Vertebrata</taxon>
        <taxon>Euteleostomi</taxon>
        <taxon>Actinopterygii</taxon>
        <taxon>Neopterygii</taxon>
        <taxon>Teleostei</taxon>
        <taxon>Anguilliformes</taxon>
        <taxon>Anguillidae</taxon>
        <taxon>Anguilla</taxon>
    </lineage>
</organism>
<reference evidence="1" key="1">
    <citation type="submission" date="2014-11" db="EMBL/GenBank/DDBJ databases">
        <authorList>
            <person name="Amaro Gonzalez C."/>
        </authorList>
    </citation>
    <scope>NUCLEOTIDE SEQUENCE</scope>
</reference>
<name>A0A0E9UWA2_ANGAN</name>
<dbReference type="EMBL" id="GBXM01039117">
    <property type="protein sequence ID" value="JAH69460.1"/>
    <property type="molecule type" value="Transcribed_RNA"/>
</dbReference>